<reference evidence="2 5" key="1">
    <citation type="submission" date="2018-09" db="EMBL/GenBank/DDBJ databases">
        <title>Roseomonas sp. nov., isolated from feces of Tibetan antelopes in the Qinghai-Tibet plateau, China.</title>
        <authorList>
            <person name="Tian Z."/>
        </authorList>
    </citation>
    <scope>NUCLEOTIDE SEQUENCE [LARGE SCALE GENOMIC DNA]</scope>
    <source>
        <strain evidence="3 4">Z23</strain>
        <strain evidence="2 5">Z24</strain>
    </source>
</reference>
<dbReference type="InParanoid" id="A0A3A9JAC7"/>
<keyword evidence="4" id="KW-1185">Reference proteome</keyword>
<dbReference type="EMBL" id="RFLX01000048">
    <property type="protein sequence ID" value="RMI16862.1"/>
    <property type="molecule type" value="Genomic_DNA"/>
</dbReference>
<evidence type="ECO:0000313" key="5">
    <source>
        <dbReference type="Proteomes" id="UP000278036"/>
    </source>
</evidence>
<comment type="caution">
    <text evidence="2">The sequence shown here is derived from an EMBL/GenBank/DDBJ whole genome shotgun (WGS) entry which is preliminary data.</text>
</comment>
<evidence type="ECO:0000313" key="4">
    <source>
        <dbReference type="Proteomes" id="UP000274097"/>
    </source>
</evidence>
<dbReference type="Proteomes" id="UP000278036">
    <property type="component" value="Unassembled WGS sequence"/>
</dbReference>
<evidence type="ECO:0000313" key="3">
    <source>
        <dbReference type="EMBL" id="RMI16862.1"/>
    </source>
</evidence>
<dbReference type="EMBL" id="RAQU01000248">
    <property type="protein sequence ID" value="RKK01575.1"/>
    <property type="molecule type" value="Genomic_DNA"/>
</dbReference>
<accession>A0A3A9JAC7</accession>
<protein>
    <submittedName>
        <fullName evidence="2">Uncharacterized protein</fullName>
    </submittedName>
</protein>
<dbReference type="AlphaFoldDB" id="A0A3A9JAC7"/>
<gene>
    <name evidence="2" type="ORF">D6Z83_24250</name>
    <name evidence="3" type="ORF">EBE87_25005</name>
</gene>
<feature type="region of interest" description="Disordered" evidence="1">
    <location>
        <begin position="1"/>
        <end position="21"/>
    </location>
</feature>
<sequence length="112" mass="11909">MKDPKPQKLGGSALGPSAGMMPGMDLLAADRAMETKMPPEQVAEYRRLCRIEAAAADEQDAALAAKAIMDIETMYPISPQEFWEAFDAITREQTGPDASALVAEAGPVGGDR</sequence>
<dbReference type="RefSeq" id="WP_120640738.1">
    <property type="nucleotide sequence ID" value="NZ_RAQU01000248.1"/>
</dbReference>
<dbReference type="Proteomes" id="UP000274097">
    <property type="component" value="Unassembled WGS sequence"/>
</dbReference>
<evidence type="ECO:0000313" key="2">
    <source>
        <dbReference type="EMBL" id="RKK01575.1"/>
    </source>
</evidence>
<organism evidence="2 5">
    <name type="scientific">Teichococcus wenyumeiae</name>
    <dbReference type="NCBI Taxonomy" id="2478470"/>
    <lineage>
        <taxon>Bacteria</taxon>
        <taxon>Pseudomonadati</taxon>
        <taxon>Pseudomonadota</taxon>
        <taxon>Alphaproteobacteria</taxon>
        <taxon>Acetobacterales</taxon>
        <taxon>Roseomonadaceae</taxon>
        <taxon>Roseomonas</taxon>
    </lineage>
</organism>
<name>A0A3A9JAC7_9PROT</name>
<proteinExistence type="predicted"/>
<evidence type="ECO:0000256" key="1">
    <source>
        <dbReference type="SAM" id="MobiDB-lite"/>
    </source>
</evidence>